<dbReference type="InterPro" id="IPR016024">
    <property type="entry name" value="ARM-type_fold"/>
</dbReference>
<organism evidence="1 2">
    <name type="scientific">Operophtera brumata</name>
    <name type="common">Winter moth</name>
    <name type="synonym">Phalaena brumata</name>
    <dbReference type="NCBI Taxonomy" id="104452"/>
    <lineage>
        <taxon>Eukaryota</taxon>
        <taxon>Metazoa</taxon>
        <taxon>Ecdysozoa</taxon>
        <taxon>Arthropoda</taxon>
        <taxon>Hexapoda</taxon>
        <taxon>Insecta</taxon>
        <taxon>Pterygota</taxon>
        <taxon>Neoptera</taxon>
        <taxon>Endopterygota</taxon>
        <taxon>Lepidoptera</taxon>
        <taxon>Glossata</taxon>
        <taxon>Ditrysia</taxon>
        <taxon>Geometroidea</taxon>
        <taxon>Geometridae</taxon>
        <taxon>Larentiinae</taxon>
        <taxon>Operophtera</taxon>
    </lineage>
</organism>
<proteinExistence type="predicted"/>
<accession>A0A0L7LMN2</accession>
<dbReference type="AlphaFoldDB" id="A0A0L7LMN2"/>
<dbReference type="Proteomes" id="UP000037510">
    <property type="component" value="Unassembled WGS sequence"/>
</dbReference>
<protein>
    <submittedName>
        <fullName evidence="1">Putative sorting nexin 14</fullName>
    </submittedName>
</protein>
<dbReference type="SUPFAM" id="SSF48371">
    <property type="entry name" value="ARM repeat"/>
    <property type="match status" value="1"/>
</dbReference>
<dbReference type="EMBL" id="JTDY01000575">
    <property type="protein sequence ID" value="KOB76614.1"/>
    <property type="molecule type" value="Genomic_DNA"/>
</dbReference>
<reference evidence="1 2" key="1">
    <citation type="journal article" date="2015" name="Genome Biol. Evol.">
        <title>The genome of winter moth (Operophtera brumata) provides a genomic perspective on sexual dimorphism and phenology.</title>
        <authorList>
            <person name="Derks M.F."/>
            <person name="Smit S."/>
            <person name="Salis L."/>
            <person name="Schijlen E."/>
            <person name="Bossers A."/>
            <person name="Mateman C."/>
            <person name="Pijl A.S."/>
            <person name="de Ridder D."/>
            <person name="Groenen M.A."/>
            <person name="Visser M.E."/>
            <person name="Megens H.J."/>
        </authorList>
    </citation>
    <scope>NUCLEOTIDE SEQUENCE [LARGE SCALE GENOMIC DNA]</scope>
    <source>
        <strain evidence="1">WM2013NL</strain>
        <tissue evidence="1">Head and thorax</tissue>
    </source>
</reference>
<keyword evidence="2" id="KW-1185">Reference proteome</keyword>
<sequence>MLMGDSGTCSPGMLNVVTCQLGISSEHQNKIETEEYGVFLKFLLNFFYERGCADALPEFSDMLYTRGYLKMLPQVQIVSPEEATGPLLPFLVEHILMMPNAFRPPPYIIKALWLVLVDILVRSRDDTIVENCTHALYVSLDEADEEIRQEFSLMVWSSLRTVLSRALADDEHAMGSNICYLLELATSVLPLALDPDVCAEVAVLIAVMFSKDSGGRPTSGYQFEHVCLKMSLYLLYLANNQNDNRGKLNTSGRFHQRCSSQVGADERVACAAVRLLSHVVHHFTRHGYQNRAAFLPRVLCAAGSADERVACAAVRLISHVVHHFTRHGYQSLRRDSHSERGASLLQLVCTVLSSGVNTPLGLAYDVEEAPVVERQYNALRALMFRIQLMLCSRSLRRDSHSERGSVAPTAGVSTPLALAYDVEEAPVVERQYNALRALMFRIQLMLCSRSLRRDSYSERGGVAPTAGVSTPLALAYDVEEAPVVERQYNALRALMFRIQLMLCSRDSKNLSSAGWKTLSSIFKHAIGSKNDTNLVATLTSQPWTHILVQFQLEQQHIIPDFITFVHTWLTLLRITIKMAQERTRVHMSRHSLVFRTMALLKRHLKVEGLEGDLRVTGVKILEIVRDILRDSGMVEMFHDSGIAM</sequence>
<evidence type="ECO:0000313" key="2">
    <source>
        <dbReference type="Proteomes" id="UP000037510"/>
    </source>
</evidence>
<evidence type="ECO:0000313" key="1">
    <source>
        <dbReference type="EMBL" id="KOB76614.1"/>
    </source>
</evidence>
<name>A0A0L7LMN2_OPEBR</name>
<gene>
    <name evidence="1" type="ORF">OBRU01_05470</name>
</gene>
<comment type="caution">
    <text evidence="1">The sequence shown here is derived from an EMBL/GenBank/DDBJ whole genome shotgun (WGS) entry which is preliminary data.</text>
</comment>